<dbReference type="InterPro" id="IPR052348">
    <property type="entry name" value="Metallopeptidase_M50B"/>
</dbReference>
<dbReference type="GO" id="GO:0005886">
    <property type="term" value="C:plasma membrane"/>
    <property type="evidence" value="ECO:0007669"/>
    <property type="project" value="UniProtKB-SubCell"/>
</dbReference>
<dbReference type="InterPro" id="IPR044537">
    <property type="entry name" value="Rip2-like"/>
</dbReference>
<dbReference type="AlphaFoldDB" id="A0A2M6WNQ9"/>
<comment type="subcellular location">
    <subcellularLocation>
        <location evidence="2">Cell membrane</location>
        <topology evidence="2">Multi-pass membrane protein</topology>
    </subcellularLocation>
</comment>
<organism evidence="15 16">
    <name type="scientific">Candidatus Falkowbacteria bacterium CG10_big_fil_rev_8_21_14_0_10_39_9</name>
    <dbReference type="NCBI Taxonomy" id="1974566"/>
    <lineage>
        <taxon>Bacteria</taxon>
        <taxon>Candidatus Falkowiibacteriota</taxon>
    </lineage>
</organism>
<dbReference type="GO" id="GO:0008237">
    <property type="term" value="F:metallopeptidase activity"/>
    <property type="evidence" value="ECO:0007669"/>
    <property type="project" value="UniProtKB-KW"/>
</dbReference>
<evidence type="ECO:0000259" key="14">
    <source>
        <dbReference type="Pfam" id="PF02163"/>
    </source>
</evidence>
<keyword evidence="11" id="KW-0482">Metalloprotease</keyword>
<feature type="transmembrane region" description="Helical" evidence="13">
    <location>
        <begin position="49"/>
        <end position="71"/>
    </location>
</feature>
<keyword evidence="5 15" id="KW-0645">Protease</keyword>
<keyword evidence="12 13" id="KW-0472">Membrane</keyword>
<keyword evidence="4" id="KW-1003">Cell membrane</keyword>
<keyword evidence="8" id="KW-0378">Hydrolase</keyword>
<evidence type="ECO:0000256" key="2">
    <source>
        <dbReference type="ARBA" id="ARBA00004651"/>
    </source>
</evidence>
<comment type="caution">
    <text evidence="15">The sequence shown here is derived from an EMBL/GenBank/DDBJ whole genome shotgun (WGS) entry which is preliminary data.</text>
</comment>
<feature type="transmembrane region" description="Helical" evidence="13">
    <location>
        <begin position="119"/>
        <end position="140"/>
    </location>
</feature>
<keyword evidence="6 13" id="KW-0812">Transmembrane</keyword>
<name>A0A2M6WNQ9_9BACT</name>
<feature type="transmembrane region" description="Helical" evidence="13">
    <location>
        <begin position="169"/>
        <end position="193"/>
    </location>
</feature>
<comment type="cofactor">
    <cofactor evidence="1">
        <name>Zn(2+)</name>
        <dbReference type="ChEBI" id="CHEBI:29105"/>
    </cofactor>
</comment>
<keyword evidence="7" id="KW-0479">Metal-binding</keyword>
<gene>
    <name evidence="15" type="ORF">COT98_03805</name>
</gene>
<evidence type="ECO:0000256" key="9">
    <source>
        <dbReference type="ARBA" id="ARBA00022833"/>
    </source>
</evidence>
<evidence type="ECO:0000256" key="4">
    <source>
        <dbReference type="ARBA" id="ARBA00022475"/>
    </source>
</evidence>
<evidence type="ECO:0000256" key="1">
    <source>
        <dbReference type="ARBA" id="ARBA00001947"/>
    </source>
</evidence>
<keyword evidence="9" id="KW-0862">Zinc</keyword>
<keyword evidence="10 13" id="KW-1133">Transmembrane helix</keyword>
<accession>A0A2M6WNQ9</accession>
<dbReference type="Proteomes" id="UP000228900">
    <property type="component" value="Unassembled WGS sequence"/>
</dbReference>
<proteinExistence type="inferred from homology"/>
<dbReference type="Pfam" id="PF02163">
    <property type="entry name" value="Peptidase_M50"/>
    <property type="match status" value="1"/>
</dbReference>
<dbReference type="PANTHER" id="PTHR35864:SF1">
    <property type="entry name" value="ZINC METALLOPROTEASE YWHC-RELATED"/>
    <property type="match status" value="1"/>
</dbReference>
<evidence type="ECO:0000256" key="12">
    <source>
        <dbReference type="ARBA" id="ARBA00023136"/>
    </source>
</evidence>
<feature type="domain" description="Peptidase M50" evidence="14">
    <location>
        <begin position="120"/>
        <end position="177"/>
    </location>
</feature>
<evidence type="ECO:0000256" key="7">
    <source>
        <dbReference type="ARBA" id="ARBA00022723"/>
    </source>
</evidence>
<protein>
    <submittedName>
        <fullName evidence="15">Site-2 protease family protein</fullName>
    </submittedName>
</protein>
<evidence type="ECO:0000313" key="15">
    <source>
        <dbReference type="EMBL" id="PIT94429.1"/>
    </source>
</evidence>
<feature type="transmembrane region" description="Helical" evidence="13">
    <location>
        <begin position="91"/>
        <end position="113"/>
    </location>
</feature>
<dbReference type="CDD" id="cd06158">
    <property type="entry name" value="S2P-M50_like_1"/>
    <property type="match status" value="1"/>
</dbReference>
<evidence type="ECO:0000313" key="16">
    <source>
        <dbReference type="Proteomes" id="UP000228900"/>
    </source>
</evidence>
<dbReference type="InterPro" id="IPR008915">
    <property type="entry name" value="Peptidase_M50"/>
</dbReference>
<evidence type="ECO:0000256" key="13">
    <source>
        <dbReference type="SAM" id="Phobius"/>
    </source>
</evidence>
<comment type="similarity">
    <text evidence="3">Belongs to the peptidase M50B family.</text>
</comment>
<evidence type="ECO:0000256" key="5">
    <source>
        <dbReference type="ARBA" id="ARBA00022670"/>
    </source>
</evidence>
<reference evidence="16" key="1">
    <citation type="submission" date="2017-09" db="EMBL/GenBank/DDBJ databases">
        <title>Depth-based differentiation of microbial function through sediment-hosted aquifers and enrichment of novel symbionts in the deep terrestrial subsurface.</title>
        <authorList>
            <person name="Probst A.J."/>
            <person name="Ladd B."/>
            <person name="Jarett J.K."/>
            <person name="Geller-Mcgrath D.E."/>
            <person name="Sieber C.M.K."/>
            <person name="Emerson J.B."/>
            <person name="Anantharaman K."/>
            <person name="Thomas B.C."/>
            <person name="Malmstrom R."/>
            <person name="Stieglmeier M."/>
            <person name="Klingl A."/>
            <person name="Woyke T."/>
            <person name="Ryan C.M."/>
            <person name="Banfield J.F."/>
        </authorList>
    </citation>
    <scope>NUCLEOTIDE SEQUENCE [LARGE SCALE GENOMIC DNA]</scope>
</reference>
<dbReference type="GO" id="GO:0046872">
    <property type="term" value="F:metal ion binding"/>
    <property type="evidence" value="ECO:0007669"/>
    <property type="project" value="UniProtKB-KW"/>
</dbReference>
<dbReference type="EMBL" id="PFAQ01000052">
    <property type="protein sequence ID" value="PIT94429.1"/>
    <property type="molecule type" value="Genomic_DNA"/>
</dbReference>
<evidence type="ECO:0000256" key="8">
    <source>
        <dbReference type="ARBA" id="ARBA00022801"/>
    </source>
</evidence>
<evidence type="ECO:0000256" key="10">
    <source>
        <dbReference type="ARBA" id="ARBA00022989"/>
    </source>
</evidence>
<evidence type="ECO:0000256" key="3">
    <source>
        <dbReference type="ARBA" id="ARBA00007931"/>
    </source>
</evidence>
<dbReference type="PANTHER" id="PTHR35864">
    <property type="entry name" value="ZINC METALLOPROTEASE MJ0611-RELATED"/>
    <property type="match status" value="1"/>
</dbReference>
<evidence type="ECO:0000256" key="6">
    <source>
        <dbReference type="ARBA" id="ARBA00022692"/>
    </source>
</evidence>
<sequence>MIYLFEIIILVFSAIIHEYMHGFMADHLGDTTAKDAGRLTLNPIPHIDLFGSILLPLLMVISGSGIIFGWAKPVPFNPYRLRDQKYGAAKVALAGPMGNLILAVMFALVLRLFPGLDGTLASFLGLIVYINIMLMVFNLLPIPPLDGSKVLAAFLPAKVQTKFFELERYGLLLVLFFVLFASNLISPIINWLFQLLTGY</sequence>
<dbReference type="GO" id="GO:0006508">
    <property type="term" value="P:proteolysis"/>
    <property type="evidence" value="ECO:0007669"/>
    <property type="project" value="UniProtKB-KW"/>
</dbReference>
<evidence type="ECO:0000256" key="11">
    <source>
        <dbReference type="ARBA" id="ARBA00023049"/>
    </source>
</evidence>